<dbReference type="InterPro" id="IPR009241">
    <property type="entry name" value="HigB-like"/>
</dbReference>
<dbReference type="RefSeq" id="WP_121102704.1">
    <property type="nucleotide sequence ID" value="NZ_RBII01000002.1"/>
</dbReference>
<comment type="caution">
    <text evidence="1">The sequence shown here is derived from an EMBL/GenBank/DDBJ whole genome shotgun (WGS) entry which is preliminary data.</text>
</comment>
<organism evidence="1 2">
    <name type="scientific">Litorimonas taeanensis</name>
    <dbReference type="NCBI Taxonomy" id="568099"/>
    <lineage>
        <taxon>Bacteria</taxon>
        <taxon>Pseudomonadati</taxon>
        <taxon>Pseudomonadota</taxon>
        <taxon>Alphaproteobacteria</taxon>
        <taxon>Maricaulales</taxon>
        <taxon>Robiginitomaculaceae</taxon>
    </lineage>
</organism>
<reference evidence="1 2" key="1">
    <citation type="submission" date="2018-10" db="EMBL/GenBank/DDBJ databases">
        <title>Genomic Encyclopedia of Type Strains, Phase IV (KMG-IV): sequencing the most valuable type-strain genomes for metagenomic binning, comparative biology and taxonomic classification.</title>
        <authorList>
            <person name="Goeker M."/>
        </authorList>
    </citation>
    <scope>NUCLEOTIDE SEQUENCE [LARGE SCALE GENOMIC DNA]</scope>
    <source>
        <strain evidence="1 2">DSM 22008</strain>
    </source>
</reference>
<name>A0A420WFK2_9PROT</name>
<dbReference type="Proteomes" id="UP000282211">
    <property type="component" value="Unassembled WGS sequence"/>
</dbReference>
<gene>
    <name evidence="1" type="ORF">DES40_2543</name>
</gene>
<dbReference type="AlphaFoldDB" id="A0A420WFK2"/>
<dbReference type="InParanoid" id="A0A420WFK2"/>
<evidence type="ECO:0000313" key="2">
    <source>
        <dbReference type="Proteomes" id="UP000282211"/>
    </source>
</evidence>
<dbReference type="Pfam" id="PF05973">
    <property type="entry name" value="Gp49"/>
    <property type="match status" value="1"/>
</dbReference>
<proteinExistence type="predicted"/>
<keyword evidence="2" id="KW-1185">Reference proteome</keyword>
<dbReference type="EMBL" id="RBII01000002">
    <property type="protein sequence ID" value="RKQ69735.1"/>
    <property type="molecule type" value="Genomic_DNA"/>
</dbReference>
<protein>
    <submittedName>
        <fullName evidence="1">Phage-related protein</fullName>
    </submittedName>
</protein>
<accession>A0A420WFK2</accession>
<dbReference type="OrthoDB" id="3233388at2"/>
<evidence type="ECO:0000313" key="1">
    <source>
        <dbReference type="EMBL" id="RKQ69735.1"/>
    </source>
</evidence>
<sequence>MSKWTIEALPAARREVKSLPRDLQARFFQIGDMLTEHGPQQVGMPHVRHLEGGLWEMKMKGKSGIARAIYFTVVGKRIVVCSAFVKKSQKTPKQELIKARNRMKGFEP</sequence>